<evidence type="ECO:0000313" key="1">
    <source>
        <dbReference type="EMBL" id="KAK3952677.1"/>
    </source>
</evidence>
<dbReference type="EMBL" id="MU859119">
    <property type="protein sequence ID" value="KAK3952677.1"/>
    <property type="molecule type" value="Genomic_DNA"/>
</dbReference>
<evidence type="ECO:0000313" key="2">
    <source>
        <dbReference type="Proteomes" id="UP001303222"/>
    </source>
</evidence>
<proteinExistence type="predicted"/>
<reference evidence="1" key="2">
    <citation type="submission" date="2023-06" db="EMBL/GenBank/DDBJ databases">
        <authorList>
            <consortium name="Lawrence Berkeley National Laboratory"/>
            <person name="Mondo S.J."/>
            <person name="Hensen N."/>
            <person name="Bonometti L."/>
            <person name="Westerberg I."/>
            <person name="Brannstrom I.O."/>
            <person name="Guillou S."/>
            <person name="Cros-Aarteil S."/>
            <person name="Calhoun S."/>
            <person name="Haridas S."/>
            <person name="Kuo A."/>
            <person name="Pangilinan J."/>
            <person name="Riley R."/>
            <person name="Labutti K."/>
            <person name="Andreopoulos B."/>
            <person name="Lipzen A."/>
            <person name="Chen C."/>
            <person name="Yanf M."/>
            <person name="Daum C."/>
            <person name="Ng V."/>
            <person name="Clum A."/>
            <person name="Steindorff A."/>
            <person name="Ohm R."/>
            <person name="Martin F."/>
            <person name="Silar P."/>
            <person name="Natvig D."/>
            <person name="Lalanne C."/>
            <person name="Gautier V."/>
            <person name="Ament-Velasquez S.L."/>
            <person name="Kruys A."/>
            <person name="Hutchinson M.I."/>
            <person name="Powell A.J."/>
            <person name="Barry K."/>
            <person name="Miller A.N."/>
            <person name="Grigoriev I.V."/>
            <person name="Debuchy R."/>
            <person name="Gladieux P."/>
            <person name="Thoren M.H."/>
            <person name="Johannesson H."/>
        </authorList>
    </citation>
    <scope>NUCLEOTIDE SEQUENCE</scope>
    <source>
        <strain evidence="1">CBS 626.80</strain>
    </source>
</reference>
<evidence type="ECO:0008006" key="3">
    <source>
        <dbReference type="Google" id="ProtNLM"/>
    </source>
</evidence>
<organism evidence="1 2">
    <name type="scientific">Pseudoneurospora amorphoporcata</name>
    <dbReference type="NCBI Taxonomy" id="241081"/>
    <lineage>
        <taxon>Eukaryota</taxon>
        <taxon>Fungi</taxon>
        <taxon>Dikarya</taxon>
        <taxon>Ascomycota</taxon>
        <taxon>Pezizomycotina</taxon>
        <taxon>Sordariomycetes</taxon>
        <taxon>Sordariomycetidae</taxon>
        <taxon>Sordariales</taxon>
        <taxon>Sordariaceae</taxon>
        <taxon>Pseudoneurospora</taxon>
    </lineage>
</organism>
<dbReference type="AlphaFoldDB" id="A0AAN6NZC7"/>
<accession>A0AAN6NZC7</accession>
<reference evidence="1" key="1">
    <citation type="journal article" date="2023" name="Mol. Phylogenet. Evol.">
        <title>Genome-scale phylogeny and comparative genomics of the fungal order Sordariales.</title>
        <authorList>
            <person name="Hensen N."/>
            <person name="Bonometti L."/>
            <person name="Westerberg I."/>
            <person name="Brannstrom I.O."/>
            <person name="Guillou S."/>
            <person name="Cros-Aarteil S."/>
            <person name="Calhoun S."/>
            <person name="Haridas S."/>
            <person name="Kuo A."/>
            <person name="Mondo S."/>
            <person name="Pangilinan J."/>
            <person name="Riley R."/>
            <person name="LaButti K."/>
            <person name="Andreopoulos B."/>
            <person name="Lipzen A."/>
            <person name="Chen C."/>
            <person name="Yan M."/>
            <person name="Daum C."/>
            <person name="Ng V."/>
            <person name="Clum A."/>
            <person name="Steindorff A."/>
            <person name="Ohm R.A."/>
            <person name="Martin F."/>
            <person name="Silar P."/>
            <person name="Natvig D.O."/>
            <person name="Lalanne C."/>
            <person name="Gautier V."/>
            <person name="Ament-Velasquez S.L."/>
            <person name="Kruys A."/>
            <person name="Hutchinson M.I."/>
            <person name="Powell A.J."/>
            <person name="Barry K."/>
            <person name="Miller A.N."/>
            <person name="Grigoriev I.V."/>
            <person name="Debuchy R."/>
            <person name="Gladieux P."/>
            <person name="Hiltunen Thoren M."/>
            <person name="Johannesson H."/>
        </authorList>
    </citation>
    <scope>NUCLEOTIDE SEQUENCE</scope>
    <source>
        <strain evidence="1">CBS 626.80</strain>
    </source>
</reference>
<sequence>MARSPRSPTPSLDPRIALWMDETRSYAGKITIDKDKTRAGFVAREATQTPLIIKGVPQLVFFVDGSIEGRSSRSLAQGWTNGGYRVVFRNPFDPETIPFVSRDNNPIRFLEDRTIRSMQQGVDNMYELEEGEVYDGPSRLVDFTVCQAQETAIRYIDKHHPPTSVVTIYSDATCVLGRISKGVIAAPARGPPLSLWSRLSNPLVGAIIWQSQYLRSRGCELEIRWSPHCSALGPALADAAAGAFKDWPEEKFSQRHLPLEMRDGMLDKLSEVSNEIIRSRRA</sequence>
<keyword evidence="2" id="KW-1185">Reference proteome</keyword>
<comment type="caution">
    <text evidence="1">The sequence shown here is derived from an EMBL/GenBank/DDBJ whole genome shotgun (WGS) entry which is preliminary data.</text>
</comment>
<protein>
    <recommendedName>
        <fullName evidence="3">RNase H type-1 domain-containing protein</fullName>
    </recommendedName>
</protein>
<dbReference type="Proteomes" id="UP001303222">
    <property type="component" value="Unassembled WGS sequence"/>
</dbReference>
<gene>
    <name evidence="1" type="ORF">QBC32DRAFT_389583</name>
</gene>
<name>A0AAN6NZC7_9PEZI</name>